<proteinExistence type="predicted"/>
<dbReference type="InterPro" id="IPR038628">
    <property type="entry name" value="XkdM-like_sf"/>
</dbReference>
<dbReference type="EMBL" id="CACRUH010000101">
    <property type="protein sequence ID" value="VYU83792.1"/>
    <property type="molecule type" value="Genomic_DNA"/>
</dbReference>
<accession>A0A6N3I3Q6</accession>
<gene>
    <name evidence="1" type="ORF">CHLFYP18_04571</name>
</gene>
<evidence type="ECO:0000313" key="1">
    <source>
        <dbReference type="EMBL" id="VYU83792.1"/>
    </source>
</evidence>
<dbReference type="GeneID" id="93278915"/>
<protein>
    <recommendedName>
        <fullName evidence="2">Terminase</fullName>
    </recommendedName>
</protein>
<dbReference type="SUPFAM" id="SSF69279">
    <property type="entry name" value="Phage tail proteins"/>
    <property type="match status" value="1"/>
</dbReference>
<dbReference type="Gene3D" id="2.30.110.40">
    <property type="entry name" value="Phage tail tube protein"/>
    <property type="match status" value="1"/>
</dbReference>
<organism evidence="1">
    <name type="scientific">Hungatella hathewayi</name>
    <dbReference type="NCBI Taxonomy" id="154046"/>
    <lineage>
        <taxon>Bacteria</taxon>
        <taxon>Bacillati</taxon>
        <taxon>Bacillota</taxon>
        <taxon>Clostridia</taxon>
        <taxon>Lachnospirales</taxon>
        <taxon>Lachnospiraceae</taxon>
        <taxon>Hungatella</taxon>
    </lineage>
</organism>
<name>A0A6N3I3Q6_9FIRM</name>
<dbReference type="RefSeq" id="WP_107435406.1">
    <property type="nucleotide sequence ID" value="NZ_CACRUH010000101.1"/>
</dbReference>
<dbReference type="AlphaFoldDB" id="A0A6N3I3Q6"/>
<dbReference type="Pfam" id="PF09393">
    <property type="entry name" value="DUF2001"/>
    <property type="match status" value="1"/>
</dbReference>
<dbReference type="InterPro" id="IPR018989">
    <property type="entry name" value="DUF2001"/>
</dbReference>
<sequence>MEVIRGNKTLSGTWGELWINGEKIFEFSKIEMKVTANREDVQLGIDVDSKITGLKGEGSYTVKKVYTRAKEILENWKKGMDVRAEVIAKLADPDAVGGQIERWACDNVWHNEIPVVNWEKGGIIEEEVSIGFTPSDLQNLDAVA</sequence>
<evidence type="ECO:0008006" key="2">
    <source>
        <dbReference type="Google" id="ProtNLM"/>
    </source>
</evidence>
<reference evidence="1" key="1">
    <citation type="submission" date="2019-11" db="EMBL/GenBank/DDBJ databases">
        <authorList>
            <person name="Feng L."/>
        </authorList>
    </citation>
    <scope>NUCLEOTIDE SEQUENCE</scope>
    <source>
        <strain evidence="1">ChathewayiLFYP18</strain>
    </source>
</reference>